<feature type="domain" description="Prepilin type IV endopeptidase peptidase" evidence="2">
    <location>
        <begin position="1"/>
        <end position="101"/>
    </location>
</feature>
<accession>A0A4P8IH86</accession>
<dbReference type="RefSeq" id="WP_137329967.1">
    <property type="nucleotide sequence ID" value="NZ_CP040058.1"/>
</dbReference>
<protein>
    <submittedName>
        <fullName evidence="3">Type IV prepilin peptidase TadV/CpaA</fullName>
    </submittedName>
</protein>
<proteinExistence type="predicted"/>
<reference evidence="3 4" key="1">
    <citation type="submission" date="2019-05" db="EMBL/GenBank/DDBJ databases">
        <title>Complete genome sequencing of Anaerostipes rhamnosivorans.</title>
        <authorList>
            <person name="Bui T.P.N."/>
            <person name="de Vos W.M."/>
        </authorList>
    </citation>
    <scope>NUCLEOTIDE SEQUENCE [LARGE SCALE GENOMIC DNA]</scope>
    <source>
        <strain evidence="3 4">1y2</strain>
    </source>
</reference>
<dbReference type="InterPro" id="IPR000045">
    <property type="entry name" value="Prepilin_IV_endopep_pep"/>
</dbReference>
<keyword evidence="1" id="KW-0812">Transmembrane</keyword>
<dbReference type="KEGG" id="arf:AR1Y2_3342"/>
<evidence type="ECO:0000259" key="2">
    <source>
        <dbReference type="Pfam" id="PF01478"/>
    </source>
</evidence>
<gene>
    <name evidence="3" type="ORF">AR1Y2_3342</name>
</gene>
<dbReference type="Proteomes" id="UP000298653">
    <property type="component" value="Chromosome"/>
</dbReference>
<evidence type="ECO:0000256" key="1">
    <source>
        <dbReference type="SAM" id="Phobius"/>
    </source>
</evidence>
<dbReference type="Gene3D" id="1.20.120.1220">
    <property type="match status" value="1"/>
</dbReference>
<dbReference type="Pfam" id="PF01478">
    <property type="entry name" value="Peptidase_A24"/>
    <property type="match status" value="1"/>
</dbReference>
<evidence type="ECO:0000313" key="3">
    <source>
        <dbReference type="EMBL" id="QCP36796.1"/>
    </source>
</evidence>
<name>A0A4P8IH86_9FIRM</name>
<feature type="transmembrane region" description="Helical" evidence="1">
    <location>
        <begin position="24"/>
        <end position="41"/>
    </location>
</feature>
<evidence type="ECO:0000313" key="4">
    <source>
        <dbReference type="Proteomes" id="UP000298653"/>
    </source>
</evidence>
<organism evidence="3 4">
    <name type="scientific">Anaerostipes rhamnosivorans</name>
    <dbReference type="NCBI Taxonomy" id="1229621"/>
    <lineage>
        <taxon>Bacteria</taxon>
        <taxon>Bacillati</taxon>
        <taxon>Bacillota</taxon>
        <taxon>Clostridia</taxon>
        <taxon>Lachnospirales</taxon>
        <taxon>Lachnospiraceae</taxon>
        <taxon>Anaerostipes</taxon>
    </lineage>
</organism>
<keyword evidence="4" id="KW-1185">Reference proteome</keyword>
<dbReference type="EMBL" id="CP040058">
    <property type="protein sequence ID" value="QCP36796.1"/>
    <property type="molecule type" value="Genomic_DNA"/>
</dbReference>
<dbReference type="AlphaFoldDB" id="A0A4P8IH86"/>
<feature type="transmembrane region" description="Helical" evidence="1">
    <location>
        <begin position="73"/>
        <end position="102"/>
    </location>
</feature>
<dbReference type="OrthoDB" id="5508079at2"/>
<dbReference type="GO" id="GO:0016020">
    <property type="term" value="C:membrane"/>
    <property type="evidence" value="ECO:0007669"/>
    <property type="project" value="InterPro"/>
</dbReference>
<keyword evidence="1" id="KW-0472">Membrane</keyword>
<dbReference type="GO" id="GO:0004190">
    <property type="term" value="F:aspartic-type endopeptidase activity"/>
    <property type="evidence" value="ECO:0007669"/>
    <property type="project" value="InterPro"/>
</dbReference>
<feature type="transmembrane region" description="Helical" evidence="1">
    <location>
        <begin position="46"/>
        <end position="67"/>
    </location>
</feature>
<keyword evidence="1" id="KW-1133">Transmembrane helix</keyword>
<sequence length="165" mass="18503">MVLLFYLLAAVVWDLVQFRVPNYFILPGLVLGILLLPYHGLSIPDVLLGSVCPLIFLYPLFAVGAFGAGDIKLFIVTGLFLGGLNLYLVAASFFTGGILALFKMLSDRSLVPRLFYFYSYILQCISQKKINTYLSYSPEKENNRIHFTAAVMLGYLLLSAWRDCL</sequence>